<sequence length="190" mass="22022">MKINVVGSSGSGSGKSTLSHQLSHVLGIPHIQLDPLFWRADWQGTPDDEFFAKLEAALSAAPDGWVLDGNFNRTRDIKWRDVDMIIWLDYGFWRVFRQSLCRAISRIASRKELWPGTGNHESFRKTFMSRDSILWWMLTNWRSNQRRYFADLIDARYRHIRIVRLTHPREADVLVKHLAQNGTDVGTPAT</sequence>
<dbReference type="SUPFAM" id="SSF52540">
    <property type="entry name" value="P-loop containing nucleoside triphosphate hydrolases"/>
    <property type="match status" value="1"/>
</dbReference>
<name>A0ABR9FDP5_9GAMM</name>
<keyword evidence="1" id="KW-0808">Transferase</keyword>
<keyword evidence="2" id="KW-1185">Reference proteome</keyword>
<keyword evidence="1" id="KW-0418">Kinase</keyword>
<dbReference type="RefSeq" id="WP_192528145.1">
    <property type="nucleotide sequence ID" value="NZ_RRZC01000016.1"/>
</dbReference>
<gene>
    <name evidence="1" type="ORF">EI163_13785</name>
</gene>
<comment type="caution">
    <text evidence="1">The sequence shown here is derived from an EMBL/GenBank/DDBJ whole genome shotgun (WGS) entry which is preliminary data.</text>
</comment>
<dbReference type="Proteomes" id="UP000754821">
    <property type="component" value="Unassembled WGS sequence"/>
</dbReference>
<dbReference type="Gene3D" id="3.40.50.300">
    <property type="entry name" value="P-loop containing nucleotide triphosphate hydrolases"/>
    <property type="match status" value="1"/>
</dbReference>
<evidence type="ECO:0000313" key="2">
    <source>
        <dbReference type="Proteomes" id="UP000754821"/>
    </source>
</evidence>
<dbReference type="PANTHER" id="PTHR37816">
    <property type="entry name" value="YALI0E33011P"/>
    <property type="match status" value="1"/>
</dbReference>
<dbReference type="InterPro" id="IPR052922">
    <property type="entry name" value="Cytidylate_Kinase-2"/>
</dbReference>
<dbReference type="GO" id="GO:0016301">
    <property type="term" value="F:kinase activity"/>
    <property type="evidence" value="ECO:0007669"/>
    <property type="project" value="UniProtKB-KW"/>
</dbReference>
<dbReference type="InterPro" id="IPR027417">
    <property type="entry name" value="P-loop_NTPase"/>
</dbReference>
<accession>A0ABR9FDP5</accession>
<protein>
    <submittedName>
        <fullName evidence="1">Adenylate kinase</fullName>
    </submittedName>
</protein>
<organism evidence="1 2">
    <name type="scientific">Halomonas citrativorans</name>
    <dbReference type="NCBI Taxonomy" id="2742612"/>
    <lineage>
        <taxon>Bacteria</taxon>
        <taxon>Pseudomonadati</taxon>
        <taxon>Pseudomonadota</taxon>
        <taxon>Gammaproteobacteria</taxon>
        <taxon>Oceanospirillales</taxon>
        <taxon>Halomonadaceae</taxon>
        <taxon>Halomonas</taxon>
    </lineage>
</organism>
<proteinExistence type="predicted"/>
<dbReference type="EMBL" id="RRZC01000016">
    <property type="protein sequence ID" value="MBE0404612.1"/>
    <property type="molecule type" value="Genomic_DNA"/>
</dbReference>
<reference evidence="1 2" key="1">
    <citation type="submission" date="2020-07" db="EMBL/GenBank/DDBJ databases">
        <title>Halophilic bacteria isolated from french cheeses.</title>
        <authorList>
            <person name="Kothe C.I."/>
            <person name="Farah-Kraiem B."/>
            <person name="Renault P."/>
            <person name="Dridi B."/>
        </authorList>
    </citation>
    <scope>NUCLEOTIDE SEQUENCE [LARGE SCALE GENOMIC DNA]</scope>
    <source>
        <strain evidence="1 2">FME16</strain>
    </source>
</reference>
<dbReference type="PANTHER" id="PTHR37816:SF1">
    <property type="entry name" value="TOXIN"/>
    <property type="match status" value="1"/>
</dbReference>
<evidence type="ECO:0000313" key="1">
    <source>
        <dbReference type="EMBL" id="MBE0404612.1"/>
    </source>
</evidence>